<keyword evidence="5" id="KW-1185">Reference proteome</keyword>
<keyword evidence="2" id="KW-0732">Signal</keyword>
<evidence type="ECO:0000256" key="1">
    <source>
        <dbReference type="SAM" id="MobiDB-lite"/>
    </source>
</evidence>
<protein>
    <recommendedName>
        <fullName evidence="3">Alginate export domain-containing protein</fullName>
    </recommendedName>
</protein>
<dbReference type="KEGG" id="gms:SOIL9_09840"/>
<accession>A0A6P2D6H2</accession>
<evidence type="ECO:0000259" key="3">
    <source>
        <dbReference type="Pfam" id="PF13372"/>
    </source>
</evidence>
<feature type="domain" description="Alginate export" evidence="3">
    <location>
        <begin position="190"/>
        <end position="566"/>
    </location>
</feature>
<feature type="compositionally biased region" description="Low complexity" evidence="1">
    <location>
        <begin position="39"/>
        <end position="90"/>
    </location>
</feature>
<name>A0A6P2D6H2_9BACT</name>
<evidence type="ECO:0000256" key="2">
    <source>
        <dbReference type="SAM" id="SignalP"/>
    </source>
</evidence>
<sequence length="581" mass="65078">MPTSPRSDLPAPRSPSRLLGAVVLGCALFAFTRANAQQPGAPMPGELPALPEAPGAGPSTEPMGAAPTTPGAAAPGAAAPGAAPAAPAAKAPEEKKGVDWSKVPVAAKRPPTGWWSVPASGPGYYSLRDCVEGNYRDAPPKFPYGQWSLNSTPYFDYDFRYLDDPKNTQHDWADAYKRVHFGPEDNFLFSTGGEVRYRYMNELSSRGTGRNNFYDLFRVRAYGDFWYKDEYRVFVEFADTQIYGNRLAPIPSDASGPDLQNAFVEAKVGNPFGGPLSVRVGRQELLYGSQRLVSPPDWGQTRRTFQGVKAFWATEQWSVDAFWVQPVTPNEFKFDSVDNNRNFYGLWTTYRPKAGTFFDLYYLGLSQANTTTANGDVQTFGSRYTGDVDKRFLYDFEGAVQFGERGTRHVLSKMLVAGLGYRFVNMPWNPHFWLYYDYASGDKDPTGRSGSYRTFNQLFPQGHNYFGYADIVGRQNIHDLNLQFSISPQPWANISFQYHSFNLDSVKDGLYNTRGQIIRQDATGRSGNAVGEEMDILATFHLSPHQDCMFGYSKFFGGSFWRRTGNPNNVELLYAQYSFKW</sequence>
<evidence type="ECO:0000313" key="4">
    <source>
        <dbReference type="EMBL" id="VTR96911.1"/>
    </source>
</evidence>
<dbReference type="InterPro" id="IPR053728">
    <property type="entry name" value="Alginate_Permeability_Chnl"/>
</dbReference>
<dbReference type="Gene3D" id="2.40.160.100">
    <property type="match status" value="1"/>
</dbReference>
<proteinExistence type="predicted"/>
<organism evidence="4 5">
    <name type="scientific">Gemmata massiliana</name>
    <dbReference type="NCBI Taxonomy" id="1210884"/>
    <lineage>
        <taxon>Bacteria</taxon>
        <taxon>Pseudomonadati</taxon>
        <taxon>Planctomycetota</taxon>
        <taxon>Planctomycetia</taxon>
        <taxon>Gemmatales</taxon>
        <taxon>Gemmataceae</taxon>
        <taxon>Gemmata</taxon>
    </lineage>
</organism>
<feature type="signal peptide" evidence="2">
    <location>
        <begin position="1"/>
        <end position="36"/>
    </location>
</feature>
<dbReference type="Proteomes" id="UP000464178">
    <property type="component" value="Chromosome"/>
</dbReference>
<feature type="chain" id="PRO_5026825895" description="Alginate export domain-containing protein" evidence="2">
    <location>
        <begin position="37"/>
        <end position="581"/>
    </location>
</feature>
<evidence type="ECO:0000313" key="5">
    <source>
        <dbReference type="Proteomes" id="UP000464178"/>
    </source>
</evidence>
<dbReference type="AlphaFoldDB" id="A0A6P2D6H2"/>
<dbReference type="InterPro" id="IPR025388">
    <property type="entry name" value="Alginate_export_dom"/>
</dbReference>
<gene>
    <name evidence="4" type="ORF">SOIL9_09840</name>
</gene>
<feature type="region of interest" description="Disordered" evidence="1">
    <location>
        <begin position="37"/>
        <end position="99"/>
    </location>
</feature>
<dbReference type="EMBL" id="LR593886">
    <property type="protein sequence ID" value="VTR96911.1"/>
    <property type="molecule type" value="Genomic_DNA"/>
</dbReference>
<dbReference type="Pfam" id="PF13372">
    <property type="entry name" value="Alginate_exp"/>
    <property type="match status" value="1"/>
</dbReference>
<reference evidence="4 5" key="1">
    <citation type="submission" date="2019-05" db="EMBL/GenBank/DDBJ databases">
        <authorList>
            <consortium name="Science for Life Laboratories"/>
        </authorList>
    </citation>
    <scope>NUCLEOTIDE SEQUENCE [LARGE SCALE GENOMIC DNA]</scope>
    <source>
        <strain evidence="4">Soil9</strain>
    </source>
</reference>